<feature type="transmembrane region" description="Helical" evidence="1">
    <location>
        <begin position="39"/>
        <end position="59"/>
    </location>
</feature>
<dbReference type="Gene3D" id="3.40.50.720">
    <property type="entry name" value="NAD(P)-binding Rossmann-like Domain"/>
    <property type="match status" value="1"/>
</dbReference>
<sequence>MPVGGPIKRVPSMKRGSISAKGEKPAQQELPWDMIDRCLLPIIFCHAAAVLLSTILNVLRISQVSTFTLFIWFTVSTMGAILFYHNLKVSAAGKAVLVTGCDSAIGWTLAQRLDELGFTVFAGFRSRSGNADADLLKEVCSGRLHTLQLDTTSETQILSASLYIVEHLPDGASGLHAVVNAAAWCAMGELEWVPFSVVRRSMDVNLLGTTRLTQAMLPLVRKARGRIVFVTSGLARVSAPVRGVHCAGMAALEALAACLRRELRPRAVDVVVVAPGEYTSGNAWLSETSLLNQAKDMWEQLSQEQRQLYGEDYFEQALRSLEKFVKGPDADLTPVTRSLVDSVQRTFPLPRYTPVTRAEKVQALVATHLPSSVYDIIYNK</sequence>
<protein>
    <submittedName>
        <fullName evidence="2">Putative corticosteroid 11-beta-dehydrogenase</fullName>
    </submittedName>
</protein>
<name>A0A6M2DTY0_XENCH</name>
<keyword evidence="1" id="KW-0472">Membrane</keyword>
<dbReference type="PANTHER" id="PTHR43313">
    <property type="entry name" value="SHORT-CHAIN DEHYDROGENASE/REDUCTASE FAMILY 9C"/>
    <property type="match status" value="1"/>
</dbReference>
<keyword evidence="1" id="KW-0812">Transmembrane</keyword>
<feature type="transmembrane region" description="Helical" evidence="1">
    <location>
        <begin position="66"/>
        <end position="84"/>
    </location>
</feature>
<dbReference type="SUPFAM" id="SSF51735">
    <property type="entry name" value="NAD(P)-binding Rossmann-fold domains"/>
    <property type="match status" value="1"/>
</dbReference>
<dbReference type="InterPro" id="IPR002347">
    <property type="entry name" value="SDR_fam"/>
</dbReference>
<dbReference type="GO" id="GO:0008202">
    <property type="term" value="P:steroid metabolic process"/>
    <property type="evidence" value="ECO:0007669"/>
    <property type="project" value="TreeGrafter"/>
</dbReference>
<keyword evidence="1" id="KW-1133">Transmembrane helix</keyword>
<reference evidence="2" key="1">
    <citation type="submission" date="2020-03" db="EMBL/GenBank/DDBJ databases">
        <title>Transcriptomic Profiling of the Digestive Tract of the Rat Flea, Xenopsylla cheopis, Following Blood Feeding and Infection with Yersinia pestis.</title>
        <authorList>
            <person name="Bland D.M."/>
            <person name="Martens C.A."/>
            <person name="Virtaneva K."/>
            <person name="Kanakabandi K."/>
            <person name="Long D."/>
            <person name="Rosenke R."/>
            <person name="Saturday G.A."/>
            <person name="Hoyt F.H."/>
            <person name="Bruno D.P."/>
            <person name="Ribeiro J.M.C."/>
            <person name="Hinnebusch J."/>
        </authorList>
    </citation>
    <scope>NUCLEOTIDE SEQUENCE</scope>
</reference>
<evidence type="ECO:0000256" key="1">
    <source>
        <dbReference type="SAM" id="Phobius"/>
    </source>
</evidence>
<organism evidence="2">
    <name type="scientific">Xenopsylla cheopis</name>
    <name type="common">Oriental rat flea</name>
    <name type="synonym">Pulex cheopis</name>
    <dbReference type="NCBI Taxonomy" id="163159"/>
    <lineage>
        <taxon>Eukaryota</taxon>
        <taxon>Metazoa</taxon>
        <taxon>Ecdysozoa</taxon>
        <taxon>Arthropoda</taxon>
        <taxon>Hexapoda</taxon>
        <taxon>Insecta</taxon>
        <taxon>Pterygota</taxon>
        <taxon>Neoptera</taxon>
        <taxon>Endopterygota</taxon>
        <taxon>Siphonaptera</taxon>
        <taxon>Pulicidae</taxon>
        <taxon>Xenopsyllinae</taxon>
        <taxon>Xenopsylla</taxon>
    </lineage>
</organism>
<dbReference type="PANTHER" id="PTHR43313:SF50">
    <property type="entry name" value="GH26015P"/>
    <property type="match status" value="1"/>
</dbReference>
<accession>A0A6M2DTY0</accession>
<dbReference type="GO" id="GO:0016491">
    <property type="term" value="F:oxidoreductase activity"/>
    <property type="evidence" value="ECO:0007669"/>
    <property type="project" value="TreeGrafter"/>
</dbReference>
<dbReference type="InterPro" id="IPR036291">
    <property type="entry name" value="NAD(P)-bd_dom_sf"/>
</dbReference>
<dbReference type="AlphaFoldDB" id="A0A6M2DTY0"/>
<evidence type="ECO:0000313" key="2">
    <source>
        <dbReference type="EMBL" id="NOV49602.1"/>
    </source>
</evidence>
<proteinExistence type="predicted"/>
<dbReference type="PRINTS" id="PR00081">
    <property type="entry name" value="GDHRDH"/>
</dbReference>
<dbReference type="Pfam" id="PF00106">
    <property type="entry name" value="adh_short"/>
    <property type="match status" value="1"/>
</dbReference>
<dbReference type="EMBL" id="GIIL01005876">
    <property type="protein sequence ID" value="NOV49602.1"/>
    <property type="molecule type" value="Transcribed_RNA"/>
</dbReference>